<feature type="transmembrane region" description="Helical" evidence="1">
    <location>
        <begin position="64"/>
        <end position="87"/>
    </location>
</feature>
<keyword evidence="1" id="KW-1133">Transmembrane helix</keyword>
<evidence type="ECO:0000313" key="3">
    <source>
        <dbReference type="Proteomes" id="UP000410492"/>
    </source>
</evidence>
<accession>A0A653DQ64</accession>
<protein>
    <submittedName>
        <fullName evidence="2">Uncharacterized protein</fullName>
    </submittedName>
</protein>
<keyword evidence="1" id="KW-0812">Transmembrane</keyword>
<sequence>MWFYYISTGVYYVGITFIGIWHRGIYQMDSVIEGNRKIWKSVKPVKFNNLCISIRRTLPYCGTLYCVFLVACVIFYTKLLAVIFISFNT</sequence>
<evidence type="ECO:0000313" key="2">
    <source>
        <dbReference type="EMBL" id="VEN62364.1"/>
    </source>
</evidence>
<dbReference type="AlphaFoldDB" id="A0A653DQ64"/>
<dbReference type="Proteomes" id="UP000410492">
    <property type="component" value="Unassembled WGS sequence"/>
</dbReference>
<feature type="transmembrane region" description="Helical" evidence="1">
    <location>
        <begin position="6"/>
        <end position="26"/>
    </location>
</feature>
<evidence type="ECO:0000256" key="1">
    <source>
        <dbReference type="SAM" id="Phobius"/>
    </source>
</evidence>
<dbReference type="EMBL" id="CAACVG010013808">
    <property type="protein sequence ID" value="VEN62364.1"/>
    <property type="molecule type" value="Genomic_DNA"/>
</dbReference>
<reference evidence="2 3" key="1">
    <citation type="submission" date="2019-01" db="EMBL/GenBank/DDBJ databases">
        <authorList>
            <person name="Sayadi A."/>
        </authorList>
    </citation>
    <scope>NUCLEOTIDE SEQUENCE [LARGE SCALE GENOMIC DNA]</scope>
</reference>
<organism evidence="2 3">
    <name type="scientific">Callosobruchus maculatus</name>
    <name type="common">Southern cowpea weevil</name>
    <name type="synonym">Pulse bruchid</name>
    <dbReference type="NCBI Taxonomy" id="64391"/>
    <lineage>
        <taxon>Eukaryota</taxon>
        <taxon>Metazoa</taxon>
        <taxon>Ecdysozoa</taxon>
        <taxon>Arthropoda</taxon>
        <taxon>Hexapoda</taxon>
        <taxon>Insecta</taxon>
        <taxon>Pterygota</taxon>
        <taxon>Neoptera</taxon>
        <taxon>Endopterygota</taxon>
        <taxon>Coleoptera</taxon>
        <taxon>Polyphaga</taxon>
        <taxon>Cucujiformia</taxon>
        <taxon>Chrysomeloidea</taxon>
        <taxon>Chrysomelidae</taxon>
        <taxon>Bruchinae</taxon>
        <taxon>Bruchini</taxon>
        <taxon>Callosobruchus</taxon>
    </lineage>
</organism>
<proteinExistence type="predicted"/>
<keyword evidence="1" id="KW-0472">Membrane</keyword>
<keyword evidence="3" id="KW-1185">Reference proteome</keyword>
<name>A0A653DQ64_CALMS</name>
<gene>
    <name evidence="2" type="ORF">CALMAC_LOCUS19495</name>
</gene>